<dbReference type="OrthoDB" id="422839at2759"/>
<dbReference type="CDD" id="cd09272">
    <property type="entry name" value="RNase_HI_RT_Ty1"/>
    <property type="match status" value="1"/>
</dbReference>
<evidence type="ECO:0000313" key="4">
    <source>
        <dbReference type="EMBL" id="GBP30595.1"/>
    </source>
</evidence>
<evidence type="ECO:0000256" key="1">
    <source>
        <dbReference type="SAM" id="MobiDB-lite"/>
    </source>
</evidence>
<gene>
    <name evidence="3" type="primary">GIP</name>
    <name evidence="3" type="ORF">EVAR_12210_1</name>
    <name evidence="4" type="ORF">EVAR_76138_1</name>
</gene>
<evidence type="ECO:0000259" key="2">
    <source>
        <dbReference type="Pfam" id="PF07727"/>
    </source>
</evidence>
<protein>
    <submittedName>
        <fullName evidence="3">Copia protein</fullName>
    </submittedName>
</protein>
<dbReference type="AlphaFoldDB" id="A0A4C1UHW7"/>
<name>A0A4C1UHW7_EUMVA</name>
<reference evidence="3 5" key="1">
    <citation type="journal article" date="2019" name="Commun. Biol.">
        <title>The bagworm genome reveals a unique fibroin gene that provides high tensile strength.</title>
        <authorList>
            <person name="Kono N."/>
            <person name="Nakamura H."/>
            <person name="Ohtoshi R."/>
            <person name="Tomita M."/>
            <person name="Numata K."/>
            <person name="Arakawa K."/>
        </authorList>
    </citation>
    <scope>NUCLEOTIDE SEQUENCE [LARGE SCALE GENOMIC DNA]</scope>
</reference>
<keyword evidence="5" id="KW-1185">Reference proteome</keyword>
<proteinExistence type="predicted"/>
<dbReference type="EMBL" id="BGZK01000171">
    <property type="protein sequence ID" value="GBP25730.1"/>
    <property type="molecule type" value="Genomic_DNA"/>
</dbReference>
<feature type="domain" description="Reverse transcriptase Ty1/copia-type" evidence="2">
    <location>
        <begin position="111"/>
        <end position="238"/>
    </location>
</feature>
<dbReference type="InterPro" id="IPR013103">
    <property type="entry name" value="RVT_2"/>
</dbReference>
<evidence type="ECO:0000313" key="3">
    <source>
        <dbReference type="EMBL" id="GBP25730.1"/>
    </source>
</evidence>
<dbReference type="EMBL" id="BGZK01000235">
    <property type="protein sequence ID" value="GBP30595.1"/>
    <property type="molecule type" value="Genomic_DNA"/>
</dbReference>
<evidence type="ECO:0000313" key="5">
    <source>
        <dbReference type="Proteomes" id="UP000299102"/>
    </source>
</evidence>
<dbReference type="PANTHER" id="PTHR11439:SF491">
    <property type="entry name" value="INTEGRASE CATALYTIC DOMAIN-CONTAINING PROTEIN"/>
    <property type="match status" value="1"/>
</dbReference>
<feature type="region of interest" description="Disordered" evidence="1">
    <location>
        <begin position="1"/>
        <end position="44"/>
    </location>
</feature>
<dbReference type="PANTHER" id="PTHR11439">
    <property type="entry name" value="GAG-POL-RELATED RETROTRANSPOSON"/>
    <property type="match status" value="1"/>
</dbReference>
<dbReference type="Proteomes" id="UP000299102">
    <property type="component" value="Unassembled WGS sequence"/>
</dbReference>
<sequence length="396" mass="44935">MLSPELQENSNDSSESKVSESSSNDDSFHSNDESYQSNDDSLYIPKTKINIEHDSNIKTRSKAKKQDNNTYLCKGISETDVPQTYSEAISSPNEKKWKQSIMEELKAHENNETWTLVEKPPGVKTIGCRWVFRIKNDPSGIIYKSRLCAKGCSQHYQIDYTETFSPTVRYDSVRILLSEACQYDLKIVQFDVKTAFLYGDIKENIYMNPPEGIESPPNFVCKLNRSLYGLKQAPRPHTKLEKKNIVSEVKIPYKEAVGSLMHLAIVSRPDIMFGVSLVSRYLNCYDSTHWAVVKKILKYLKETKEMGILYSKVKNNTVEGYSDSDYAADSDTRRSTTGYVFTKNAAAITWATQRQQSIALSTTEAEFMAACSAAKRHCGSKDYYLILVHIIKTVSV</sequence>
<dbReference type="Pfam" id="PF07727">
    <property type="entry name" value="RVT_2"/>
    <property type="match status" value="1"/>
</dbReference>
<dbReference type="STRING" id="151549.A0A4C1UHW7"/>
<accession>A0A4C1UHW7</accession>
<organism evidence="3 5">
    <name type="scientific">Eumeta variegata</name>
    <name type="common">Bagworm moth</name>
    <name type="synonym">Eumeta japonica</name>
    <dbReference type="NCBI Taxonomy" id="151549"/>
    <lineage>
        <taxon>Eukaryota</taxon>
        <taxon>Metazoa</taxon>
        <taxon>Ecdysozoa</taxon>
        <taxon>Arthropoda</taxon>
        <taxon>Hexapoda</taxon>
        <taxon>Insecta</taxon>
        <taxon>Pterygota</taxon>
        <taxon>Neoptera</taxon>
        <taxon>Endopterygota</taxon>
        <taxon>Lepidoptera</taxon>
        <taxon>Glossata</taxon>
        <taxon>Ditrysia</taxon>
        <taxon>Tineoidea</taxon>
        <taxon>Psychidae</taxon>
        <taxon>Oiketicinae</taxon>
        <taxon>Eumeta</taxon>
    </lineage>
</organism>
<comment type="caution">
    <text evidence="3">The sequence shown here is derived from an EMBL/GenBank/DDBJ whole genome shotgun (WGS) entry which is preliminary data.</text>
</comment>